<keyword evidence="3" id="KW-0804">Transcription</keyword>
<keyword evidence="4" id="KW-0175">Coiled coil</keyword>
<dbReference type="SUPFAM" id="SSF46785">
    <property type="entry name" value="Winged helix' DNA-binding domain"/>
    <property type="match status" value="1"/>
</dbReference>
<gene>
    <name evidence="6" type="ORF">CAT59_17400</name>
</gene>
<dbReference type="Pfam" id="PF12802">
    <property type="entry name" value="MarR_2"/>
    <property type="match status" value="1"/>
</dbReference>
<evidence type="ECO:0000313" key="7">
    <source>
        <dbReference type="Proteomes" id="UP000195162"/>
    </source>
</evidence>
<dbReference type="InterPro" id="IPR000835">
    <property type="entry name" value="HTH_MarR-typ"/>
</dbReference>
<dbReference type="AlphaFoldDB" id="A0A242U413"/>
<comment type="caution">
    <text evidence="6">The sequence shown here is derived from an EMBL/GenBank/DDBJ whole genome shotgun (WGS) entry which is preliminary data.</text>
</comment>
<dbReference type="SMART" id="SM00347">
    <property type="entry name" value="HTH_MARR"/>
    <property type="match status" value="1"/>
</dbReference>
<feature type="domain" description="HTH marR-type" evidence="5">
    <location>
        <begin position="1"/>
        <end position="140"/>
    </location>
</feature>
<evidence type="ECO:0000259" key="5">
    <source>
        <dbReference type="PROSITE" id="PS50995"/>
    </source>
</evidence>
<evidence type="ECO:0000256" key="3">
    <source>
        <dbReference type="ARBA" id="ARBA00023163"/>
    </source>
</evidence>
<keyword evidence="2" id="KW-0238">DNA-binding</keyword>
<name>A0A242U413_ACIPI</name>
<evidence type="ECO:0000256" key="4">
    <source>
        <dbReference type="SAM" id="Coils"/>
    </source>
</evidence>
<evidence type="ECO:0000256" key="1">
    <source>
        <dbReference type="ARBA" id="ARBA00023015"/>
    </source>
</evidence>
<dbReference type="InterPro" id="IPR036390">
    <property type="entry name" value="WH_DNA-bd_sf"/>
</dbReference>
<proteinExistence type="predicted"/>
<feature type="coiled-coil region" evidence="4">
    <location>
        <begin position="109"/>
        <end position="141"/>
    </location>
</feature>
<sequence length="145" mass="16572">MQKINIDRHATAQINMLANKLMLKSSTAYTQKFGIGMTEWRIISVLSSASDCSVQKISDILGLDKAAVSRTVKKLEEKKYIEVNGHSEDKRTYVINLTSTGQELYDVASDFALEREKQLLEELEESEKDQLFNLLKKLRNKVDQM</sequence>
<dbReference type="PRINTS" id="PR00598">
    <property type="entry name" value="HTHMARR"/>
</dbReference>
<evidence type="ECO:0000256" key="2">
    <source>
        <dbReference type="ARBA" id="ARBA00023125"/>
    </source>
</evidence>
<dbReference type="GO" id="GO:0003677">
    <property type="term" value="F:DNA binding"/>
    <property type="evidence" value="ECO:0007669"/>
    <property type="project" value="UniProtKB-KW"/>
</dbReference>
<dbReference type="InterPro" id="IPR036388">
    <property type="entry name" value="WH-like_DNA-bd_sf"/>
</dbReference>
<keyword evidence="1" id="KW-0805">Transcription regulation</keyword>
<dbReference type="Gene3D" id="1.10.10.10">
    <property type="entry name" value="Winged helix-like DNA-binding domain superfamily/Winged helix DNA-binding domain"/>
    <property type="match status" value="1"/>
</dbReference>
<dbReference type="GO" id="GO:0003700">
    <property type="term" value="F:DNA-binding transcription factor activity"/>
    <property type="evidence" value="ECO:0007669"/>
    <property type="project" value="InterPro"/>
</dbReference>
<dbReference type="RefSeq" id="WP_001169554.1">
    <property type="nucleotide sequence ID" value="NZ_CP157872.1"/>
</dbReference>
<organism evidence="6 7">
    <name type="scientific">Acinetobacter pittii</name>
    <name type="common">Acinetobacter genomosp. 3</name>
    <dbReference type="NCBI Taxonomy" id="48296"/>
    <lineage>
        <taxon>Bacteria</taxon>
        <taxon>Pseudomonadati</taxon>
        <taxon>Pseudomonadota</taxon>
        <taxon>Gammaproteobacteria</taxon>
        <taxon>Moraxellales</taxon>
        <taxon>Moraxellaceae</taxon>
        <taxon>Acinetobacter</taxon>
        <taxon>Acinetobacter calcoaceticus/baumannii complex</taxon>
    </lineage>
</organism>
<reference evidence="6 7" key="1">
    <citation type="submission" date="2017-05" db="EMBL/GenBank/DDBJ databases">
        <authorList>
            <person name="Song R."/>
            <person name="Chenine A.L."/>
            <person name="Ruprecht R.M."/>
        </authorList>
    </citation>
    <scope>NUCLEOTIDE SEQUENCE [LARGE SCALE GENOMIC DNA]</scope>
    <source>
        <strain evidence="6 7">ARLG1955</strain>
    </source>
</reference>
<dbReference type="Proteomes" id="UP000195162">
    <property type="component" value="Unassembled WGS sequence"/>
</dbReference>
<protein>
    <submittedName>
        <fullName evidence="6">MarR family transcriptional regulator</fullName>
    </submittedName>
</protein>
<dbReference type="EMBL" id="NGIR01000032">
    <property type="protein sequence ID" value="OTU25984.1"/>
    <property type="molecule type" value="Genomic_DNA"/>
</dbReference>
<accession>A0A242U413</accession>
<dbReference type="PROSITE" id="PS50995">
    <property type="entry name" value="HTH_MARR_2"/>
    <property type="match status" value="1"/>
</dbReference>
<evidence type="ECO:0000313" key="6">
    <source>
        <dbReference type="EMBL" id="OTU25984.1"/>
    </source>
</evidence>
<dbReference type="PANTHER" id="PTHR42756:SF1">
    <property type="entry name" value="TRANSCRIPTIONAL REPRESSOR OF EMRAB OPERON"/>
    <property type="match status" value="1"/>
</dbReference>
<dbReference type="PANTHER" id="PTHR42756">
    <property type="entry name" value="TRANSCRIPTIONAL REGULATOR, MARR"/>
    <property type="match status" value="1"/>
</dbReference>